<feature type="compositionally biased region" description="Polar residues" evidence="1">
    <location>
        <begin position="94"/>
        <end position="112"/>
    </location>
</feature>
<feature type="compositionally biased region" description="Low complexity" evidence="1">
    <location>
        <begin position="1"/>
        <end position="16"/>
    </location>
</feature>
<name>A0AAF0EZC3_9BASI</name>
<dbReference type="GeneID" id="85226508"/>
<feature type="compositionally biased region" description="Basic and acidic residues" evidence="1">
    <location>
        <begin position="64"/>
        <end position="79"/>
    </location>
</feature>
<organism evidence="2 3">
    <name type="scientific">Malassezia japonica</name>
    <dbReference type="NCBI Taxonomy" id="223818"/>
    <lineage>
        <taxon>Eukaryota</taxon>
        <taxon>Fungi</taxon>
        <taxon>Dikarya</taxon>
        <taxon>Basidiomycota</taxon>
        <taxon>Ustilaginomycotina</taxon>
        <taxon>Malasseziomycetes</taxon>
        <taxon>Malasseziales</taxon>
        <taxon>Malasseziaceae</taxon>
        <taxon>Malassezia</taxon>
    </lineage>
</organism>
<feature type="region of interest" description="Disordered" evidence="1">
    <location>
        <begin position="44"/>
        <end position="213"/>
    </location>
</feature>
<proteinExistence type="predicted"/>
<evidence type="ECO:0000313" key="2">
    <source>
        <dbReference type="EMBL" id="WFD39876.1"/>
    </source>
</evidence>
<feature type="compositionally biased region" description="Basic and acidic residues" evidence="1">
    <location>
        <begin position="141"/>
        <end position="150"/>
    </location>
</feature>
<protein>
    <submittedName>
        <fullName evidence="2">Uncharacterized protein</fullName>
    </submittedName>
</protein>
<reference evidence="2" key="1">
    <citation type="submission" date="2023-03" db="EMBL/GenBank/DDBJ databases">
        <title>Mating type loci evolution in Malassezia.</title>
        <authorList>
            <person name="Coelho M.A."/>
        </authorList>
    </citation>
    <scope>NUCLEOTIDE SEQUENCE</scope>
    <source>
        <strain evidence="2">CBS 9431</strain>
    </source>
</reference>
<accession>A0AAF0EZC3</accession>
<dbReference type="EMBL" id="CP119962">
    <property type="protein sequence ID" value="WFD39876.1"/>
    <property type="molecule type" value="Genomic_DNA"/>
</dbReference>
<sequence>MDVAVEEPAAAIAGADPAHKNARFLHPEDAISPRTGSPVAQVATEGTFDPKPAYAQTDEEEEETRNVEMNLRRWAEQEKLHRKNSRHATMRNPVPTNSSSGLVRKFSSSLSRVPSHLRSRNTHAPLDNTFEMQGSYGHTADAPRPHRYDSVDSDEGQFVSVGESSEQQALRADQSHSFYEQEPGTGDLGSVSFDDFDENKDPGSVRPEGAQPPTTAAAYDAAVPAADAPYPPEALDSNMASAMAKIRSHNFPTVTVGRASSVQHRKRGERPEEALTVDTSAPYVPHTRRGVISAIPEAAHQDEVEADVVSSKAPSDPFSSPRHNASEPMSAGAISDMHPAVIDMPLAADQNDYQGPAASMHFGEDQRENDVAPSRRWYWSDLLLGCGLCSTDDDDEEQAGRTNPME</sequence>
<feature type="compositionally biased region" description="Basic residues" evidence="1">
    <location>
        <begin position="80"/>
        <end position="89"/>
    </location>
</feature>
<evidence type="ECO:0000313" key="3">
    <source>
        <dbReference type="Proteomes" id="UP001217754"/>
    </source>
</evidence>
<gene>
    <name evidence="2" type="ORF">MJAP1_002857</name>
</gene>
<feature type="region of interest" description="Disordered" evidence="1">
    <location>
        <begin position="1"/>
        <end position="21"/>
    </location>
</feature>
<dbReference type="AlphaFoldDB" id="A0AAF0EZC3"/>
<evidence type="ECO:0000256" key="1">
    <source>
        <dbReference type="SAM" id="MobiDB-lite"/>
    </source>
</evidence>
<feature type="region of interest" description="Disordered" evidence="1">
    <location>
        <begin position="309"/>
        <end position="329"/>
    </location>
</feature>
<dbReference type="RefSeq" id="XP_060122773.1">
    <property type="nucleotide sequence ID" value="XM_060266790.1"/>
</dbReference>
<dbReference type="Proteomes" id="UP001217754">
    <property type="component" value="Chromosome 5"/>
</dbReference>
<keyword evidence="3" id="KW-1185">Reference proteome</keyword>